<evidence type="ECO:0000313" key="9">
    <source>
        <dbReference type="EMBL" id="KAF2901436.1"/>
    </source>
</evidence>
<organism evidence="9 10">
    <name type="scientific">Ignelater luminosus</name>
    <name type="common">Cucubano</name>
    <name type="synonym">Pyrophorus luminosus</name>
    <dbReference type="NCBI Taxonomy" id="2038154"/>
    <lineage>
        <taxon>Eukaryota</taxon>
        <taxon>Metazoa</taxon>
        <taxon>Ecdysozoa</taxon>
        <taxon>Arthropoda</taxon>
        <taxon>Hexapoda</taxon>
        <taxon>Insecta</taxon>
        <taxon>Pterygota</taxon>
        <taxon>Neoptera</taxon>
        <taxon>Endopterygota</taxon>
        <taxon>Coleoptera</taxon>
        <taxon>Polyphaga</taxon>
        <taxon>Elateriformia</taxon>
        <taxon>Elateroidea</taxon>
        <taxon>Elateridae</taxon>
        <taxon>Agrypninae</taxon>
        <taxon>Pyrophorini</taxon>
        <taxon>Ignelater</taxon>
    </lineage>
</organism>
<evidence type="ECO:0000256" key="2">
    <source>
        <dbReference type="ARBA" id="ARBA00022723"/>
    </source>
</evidence>
<dbReference type="Proteomes" id="UP000801492">
    <property type="component" value="Unassembled WGS sequence"/>
</dbReference>
<accession>A0A8K0DC97</accession>
<evidence type="ECO:0000256" key="1">
    <source>
        <dbReference type="ARBA" id="ARBA00004123"/>
    </source>
</evidence>
<dbReference type="GO" id="GO:0003677">
    <property type="term" value="F:DNA binding"/>
    <property type="evidence" value="ECO:0007669"/>
    <property type="project" value="InterPro"/>
</dbReference>
<evidence type="ECO:0000256" key="5">
    <source>
        <dbReference type="ARBA" id="ARBA00023015"/>
    </source>
</evidence>
<reference evidence="9" key="1">
    <citation type="submission" date="2019-08" db="EMBL/GenBank/DDBJ databases">
        <title>The genome of the North American firefly Photinus pyralis.</title>
        <authorList>
            <consortium name="Photinus pyralis genome working group"/>
            <person name="Fallon T.R."/>
            <person name="Sander Lower S.E."/>
            <person name="Weng J.-K."/>
        </authorList>
    </citation>
    <scope>NUCLEOTIDE SEQUENCE</scope>
    <source>
        <strain evidence="9">TRF0915ILg1</strain>
        <tissue evidence="9">Whole body</tissue>
    </source>
</reference>
<keyword evidence="6" id="KW-0804">Transcription</keyword>
<evidence type="ECO:0000256" key="4">
    <source>
        <dbReference type="ARBA" id="ARBA00022833"/>
    </source>
</evidence>
<dbReference type="SUPFAM" id="SSF53098">
    <property type="entry name" value="Ribonuclease H-like"/>
    <property type="match status" value="1"/>
</dbReference>
<dbReference type="GO" id="GO:0009791">
    <property type="term" value="P:post-embryonic development"/>
    <property type="evidence" value="ECO:0007669"/>
    <property type="project" value="UniProtKB-ARBA"/>
</dbReference>
<gene>
    <name evidence="9" type="ORF">ILUMI_04751</name>
</gene>
<evidence type="ECO:0000256" key="6">
    <source>
        <dbReference type="ARBA" id="ARBA00023163"/>
    </source>
</evidence>
<dbReference type="SUPFAM" id="SSF57667">
    <property type="entry name" value="beta-beta-alpha zinc fingers"/>
    <property type="match status" value="1"/>
</dbReference>
<dbReference type="GO" id="GO:0008270">
    <property type="term" value="F:zinc ion binding"/>
    <property type="evidence" value="ECO:0007669"/>
    <property type="project" value="UniProtKB-KW"/>
</dbReference>
<dbReference type="InterPro" id="IPR003656">
    <property type="entry name" value="Znf_BED"/>
</dbReference>
<dbReference type="GO" id="GO:0005634">
    <property type="term" value="C:nucleus"/>
    <property type="evidence" value="ECO:0007669"/>
    <property type="project" value="UniProtKB-SubCell"/>
</dbReference>
<dbReference type="SMART" id="SM00614">
    <property type="entry name" value="ZnF_BED"/>
    <property type="match status" value="1"/>
</dbReference>
<dbReference type="Gene3D" id="1.10.10.1070">
    <property type="entry name" value="Zinc finger, BED domain-containing"/>
    <property type="match status" value="1"/>
</dbReference>
<keyword evidence="5" id="KW-0805">Transcription regulation</keyword>
<evidence type="ECO:0000256" key="3">
    <source>
        <dbReference type="ARBA" id="ARBA00022771"/>
    </source>
</evidence>
<proteinExistence type="predicted"/>
<sequence>MAPSKKSCLWKFYDKIEGASNSAKCKLCQKSSNTTNLIGHIKNVHKAAFRKLNNESSKNSNIDSNTINKNTQSVTTVADVQPSTSSADVMELTEEADADKISDSFKDEGNVPVPPAPKRQKSIMSSFEEIYAFSASGNKALKINSALIYMICKDNQPFTIVENEGFRNLIKVIAPHYKLPSKTTLTRWVDDKYAALSTVFKEKLSNIENLTLTTDMWSETMSMRSFLGITAHFGVGNELLSITLGVYQSNEHHTSEHITEILLKTCTEWGIDRDKISSVVTDNAANMVKAIDLVFGKKHIPCFAHTLNLVAQNSMQQCTELRSLITKVKDIVTWFKQSNIASNELRKAIQKETKLIQEVPTRWNSTYHMIERFLELRTIVNDIIIRYKNAPPMLTASELSILSSVLQVLRPIVAANKEVSADKYCTSSKVIPLIHCLLLKIKPLMLEESLAKELQSVILKEIDKRMGVIERVTSLAIATILDPRF</sequence>
<keyword evidence="7" id="KW-0539">Nucleus</keyword>
<evidence type="ECO:0000313" key="10">
    <source>
        <dbReference type="Proteomes" id="UP000801492"/>
    </source>
</evidence>
<feature type="domain" description="BED-type" evidence="8">
    <location>
        <begin position="9"/>
        <end position="46"/>
    </location>
</feature>
<comment type="caution">
    <text evidence="9">The sequence shown here is derived from an EMBL/GenBank/DDBJ whole genome shotgun (WGS) entry which is preliminary data.</text>
</comment>
<keyword evidence="2" id="KW-0479">Metal-binding</keyword>
<dbReference type="InterPro" id="IPR036236">
    <property type="entry name" value="Znf_C2H2_sf"/>
</dbReference>
<dbReference type="InterPro" id="IPR052035">
    <property type="entry name" value="ZnF_BED_domain_contain"/>
</dbReference>
<keyword evidence="3" id="KW-0863">Zinc-finger</keyword>
<dbReference type="EMBL" id="VTPC01001642">
    <property type="protein sequence ID" value="KAF2901436.1"/>
    <property type="molecule type" value="Genomic_DNA"/>
</dbReference>
<name>A0A8K0DC97_IGNLU</name>
<keyword evidence="10" id="KW-1185">Reference proteome</keyword>
<dbReference type="PANTHER" id="PTHR46481:SF10">
    <property type="entry name" value="ZINC FINGER BED DOMAIN-CONTAINING PROTEIN 39"/>
    <property type="match status" value="1"/>
</dbReference>
<evidence type="ECO:0000256" key="7">
    <source>
        <dbReference type="ARBA" id="ARBA00023242"/>
    </source>
</evidence>
<dbReference type="AlphaFoldDB" id="A0A8K0DC97"/>
<protein>
    <recommendedName>
        <fullName evidence="8">BED-type domain-containing protein</fullName>
    </recommendedName>
</protein>
<evidence type="ECO:0000259" key="8">
    <source>
        <dbReference type="Pfam" id="PF02892"/>
    </source>
</evidence>
<keyword evidence="4" id="KW-0862">Zinc</keyword>
<dbReference type="OrthoDB" id="6620210at2759"/>
<comment type="subcellular location">
    <subcellularLocation>
        <location evidence="1">Nucleus</location>
    </subcellularLocation>
</comment>
<dbReference type="PANTHER" id="PTHR46481">
    <property type="entry name" value="ZINC FINGER BED DOMAIN-CONTAINING PROTEIN 4"/>
    <property type="match status" value="1"/>
</dbReference>
<dbReference type="Pfam" id="PF02892">
    <property type="entry name" value="zf-BED"/>
    <property type="match status" value="1"/>
</dbReference>
<dbReference type="InterPro" id="IPR012337">
    <property type="entry name" value="RNaseH-like_sf"/>
</dbReference>
<dbReference type="SUPFAM" id="SSF140996">
    <property type="entry name" value="Hermes dimerisation domain"/>
    <property type="match status" value="1"/>
</dbReference>